<dbReference type="Proteomes" id="UP001473302">
    <property type="component" value="Unassembled WGS sequence"/>
</dbReference>
<evidence type="ECO:0000313" key="2">
    <source>
        <dbReference type="Proteomes" id="UP001473302"/>
    </source>
</evidence>
<sequence>MAKGVARDSSVIKIITSALINSTDDYIVADSEWSNGCRSDLVLEPKSLSIDLSPIIIEFQQSVNNIFMKRAIEYALQAYKRYQ</sequence>
<gene>
    <name evidence="1" type="ORF">MFLAVUS_011505</name>
</gene>
<evidence type="ECO:0000313" key="1">
    <source>
        <dbReference type="EMBL" id="GAA5817926.1"/>
    </source>
</evidence>
<name>A0ABP9ZFN7_9FUNG</name>
<organism evidence="1 2">
    <name type="scientific">Mucor flavus</name>
    <dbReference type="NCBI Taxonomy" id="439312"/>
    <lineage>
        <taxon>Eukaryota</taxon>
        <taxon>Fungi</taxon>
        <taxon>Fungi incertae sedis</taxon>
        <taxon>Mucoromycota</taxon>
        <taxon>Mucoromycotina</taxon>
        <taxon>Mucoromycetes</taxon>
        <taxon>Mucorales</taxon>
        <taxon>Mucorineae</taxon>
        <taxon>Mucoraceae</taxon>
        <taxon>Mucor</taxon>
    </lineage>
</organism>
<dbReference type="EMBL" id="BAABUK010000061">
    <property type="protein sequence ID" value="GAA5817926.1"/>
    <property type="molecule type" value="Genomic_DNA"/>
</dbReference>
<proteinExistence type="predicted"/>
<accession>A0ABP9ZFN7</accession>
<protein>
    <submittedName>
        <fullName evidence="1">Uncharacterized protein</fullName>
    </submittedName>
</protein>
<keyword evidence="2" id="KW-1185">Reference proteome</keyword>
<feature type="non-terminal residue" evidence="1">
    <location>
        <position position="83"/>
    </location>
</feature>
<comment type="caution">
    <text evidence="1">The sequence shown here is derived from an EMBL/GenBank/DDBJ whole genome shotgun (WGS) entry which is preliminary data.</text>
</comment>
<reference evidence="1 2" key="1">
    <citation type="submission" date="2024-04" db="EMBL/GenBank/DDBJ databases">
        <title>genome sequences of Mucor flavus KT1a and Helicostylum pulchrum KT1b strains isolated from the surface of a dry-aged beef.</title>
        <authorList>
            <person name="Toyotome T."/>
            <person name="Hosono M."/>
            <person name="Torimaru M."/>
            <person name="Fukuda K."/>
            <person name="Mikami N."/>
        </authorList>
    </citation>
    <scope>NUCLEOTIDE SEQUENCE [LARGE SCALE GENOMIC DNA]</scope>
    <source>
        <strain evidence="1 2">KT1a</strain>
    </source>
</reference>